<dbReference type="SUPFAM" id="SSF56112">
    <property type="entry name" value="Protein kinase-like (PK-like)"/>
    <property type="match status" value="1"/>
</dbReference>
<evidence type="ECO:0000313" key="3">
    <source>
        <dbReference type="Proteomes" id="UP000265515"/>
    </source>
</evidence>
<dbReference type="PROSITE" id="PS50011">
    <property type="entry name" value="PROTEIN_KINASE_DOM"/>
    <property type="match status" value="1"/>
</dbReference>
<dbReference type="AlphaFoldDB" id="A0A388LLM2"/>
<dbReference type="EMBL" id="BFEA01000430">
    <property type="protein sequence ID" value="GBG83151.1"/>
    <property type="molecule type" value="Genomic_DNA"/>
</dbReference>
<dbReference type="Proteomes" id="UP000265515">
    <property type="component" value="Unassembled WGS sequence"/>
</dbReference>
<dbReference type="STRING" id="69332.A0A388LLM2"/>
<keyword evidence="3" id="KW-1185">Reference proteome</keyword>
<organism evidence="2 3">
    <name type="scientific">Chara braunii</name>
    <name type="common">Braun's stonewort</name>
    <dbReference type="NCBI Taxonomy" id="69332"/>
    <lineage>
        <taxon>Eukaryota</taxon>
        <taxon>Viridiplantae</taxon>
        <taxon>Streptophyta</taxon>
        <taxon>Charophyceae</taxon>
        <taxon>Charales</taxon>
        <taxon>Characeae</taxon>
        <taxon>Chara</taxon>
    </lineage>
</organism>
<sequence length="356" mass="38378">MAPEIASQSDTLEGSADIWSLGCTVIEMATGRAPWSDVEDTMSTLFRIACTNEVPAFPPHLSSEAKDFLSKCLVREPSRRWSASQLLEHPFLADARHEAVDSVRRGRRSANLVARNSHPVGFPARATQFPADGLVSSTLGSEKETVMGDAVKEGGELCWGRERLTCTSSLLKAPEQEVSPRVVFDLPTSFGSELSLDAVNCPALAPGSFRQGNEASSPDAPVDGLGWECALGADKRCGMVGVTLLQPIECQDREAPVEGHLRRPCDPTTAGAAVEDGSSPRHFLLRLSSRRQMLRDAYNHSGARNEEAAATDKAEGRLCLPANGGWSSRAPCGDWIQVLRGRREQGCRVAIPAVCR</sequence>
<dbReference type="Gramene" id="GBG83151">
    <property type="protein sequence ID" value="GBG83151"/>
    <property type="gene ID" value="CBR_g36767"/>
</dbReference>
<protein>
    <recommendedName>
        <fullName evidence="1">Protein kinase domain-containing protein</fullName>
    </recommendedName>
</protein>
<dbReference type="PANTHER" id="PTHR48011:SF5">
    <property type="entry name" value="PROTEIN KINASE DOMAIN-CONTAINING PROTEIN"/>
    <property type="match status" value="1"/>
</dbReference>
<dbReference type="InterPro" id="IPR052751">
    <property type="entry name" value="Plant_MAPKKK"/>
</dbReference>
<accession>A0A388LLM2</accession>
<dbReference type="InterPro" id="IPR000719">
    <property type="entry name" value="Prot_kinase_dom"/>
</dbReference>
<comment type="caution">
    <text evidence="2">The sequence shown here is derived from an EMBL/GenBank/DDBJ whole genome shotgun (WGS) entry which is preliminary data.</text>
</comment>
<dbReference type="OrthoDB" id="633533at2759"/>
<gene>
    <name evidence="2" type="ORF">CBR_g36767</name>
</gene>
<evidence type="ECO:0000313" key="2">
    <source>
        <dbReference type="EMBL" id="GBG83151.1"/>
    </source>
</evidence>
<evidence type="ECO:0000259" key="1">
    <source>
        <dbReference type="PROSITE" id="PS50011"/>
    </source>
</evidence>
<dbReference type="PANTHER" id="PTHR48011">
    <property type="entry name" value="CCR4-NOT TRANSCRIPTIONAL COMPLEX SUBUNIT CAF120-RELATED"/>
    <property type="match status" value="1"/>
</dbReference>
<dbReference type="GO" id="GO:0007165">
    <property type="term" value="P:signal transduction"/>
    <property type="evidence" value="ECO:0007669"/>
    <property type="project" value="TreeGrafter"/>
</dbReference>
<name>A0A388LLM2_CHABU</name>
<dbReference type="InterPro" id="IPR011009">
    <property type="entry name" value="Kinase-like_dom_sf"/>
</dbReference>
<reference evidence="2 3" key="1">
    <citation type="journal article" date="2018" name="Cell">
        <title>The Chara Genome: Secondary Complexity and Implications for Plant Terrestrialization.</title>
        <authorList>
            <person name="Nishiyama T."/>
            <person name="Sakayama H."/>
            <person name="Vries J.D."/>
            <person name="Buschmann H."/>
            <person name="Saint-Marcoux D."/>
            <person name="Ullrich K.K."/>
            <person name="Haas F.B."/>
            <person name="Vanderstraeten L."/>
            <person name="Becker D."/>
            <person name="Lang D."/>
            <person name="Vosolsobe S."/>
            <person name="Rombauts S."/>
            <person name="Wilhelmsson P.K.I."/>
            <person name="Janitza P."/>
            <person name="Kern R."/>
            <person name="Heyl A."/>
            <person name="Rumpler F."/>
            <person name="Villalobos L.I.A.C."/>
            <person name="Clay J.M."/>
            <person name="Skokan R."/>
            <person name="Toyoda A."/>
            <person name="Suzuki Y."/>
            <person name="Kagoshima H."/>
            <person name="Schijlen E."/>
            <person name="Tajeshwar N."/>
            <person name="Catarino B."/>
            <person name="Hetherington A.J."/>
            <person name="Saltykova A."/>
            <person name="Bonnot C."/>
            <person name="Breuninger H."/>
            <person name="Symeonidi A."/>
            <person name="Radhakrishnan G.V."/>
            <person name="Van Nieuwerburgh F."/>
            <person name="Deforce D."/>
            <person name="Chang C."/>
            <person name="Karol K.G."/>
            <person name="Hedrich R."/>
            <person name="Ulvskov P."/>
            <person name="Glockner G."/>
            <person name="Delwiche C.F."/>
            <person name="Petrasek J."/>
            <person name="Van de Peer Y."/>
            <person name="Friml J."/>
            <person name="Beilby M."/>
            <person name="Dolan L."/>
            <person name="Kohara Y."/>
            <person name="Sugano S."/>
            <person name="Fujiyama A."/>
            <person name="Delaux P.-M."/>
            <person name="Quint M."/>
            <person name="TheiBen G."/>
            <person name="Hagemann M."/>
            <person name="Harholt J."/>
            <person name="Dunand C."/>
            <person name="Zachgo S."/>
            <person name="Langdale J."/>
            <person name="Maumus F."/>
            <person name="Straeten D.V.D."/>
            <person name="Gould S.B."/>
            <person name="Rensing S.A."/>
        </authorList>
    </citation>
    <scope>NUCLEOTIDE SEQUENCE [LARGE SCALE GENOMIC DNA]</scope>
    <source>
        <strain evidence="2 3">S276</strain>
    </source>
</reference>
<proteinExistence type="predicted"/>
<dbReference type="GO" id="GO:0005524">
    <property type="term" value="F:ATP binding"/>
    <property type="evidence" value="ECO:0007669"/>
    <property type="project" value="InterPro"/>
</dbReference>
<dbReference type="Gene3D" id="1.10.510.10">
    <property type="entry name" value="Transferase(Phosphotransferase) domain 1"/>
    <property type="match status" value="1"/>
</dbReference>
<dbReference type="Pfam" id="PF00069">
    <property type="entry name" value="Pkinase"/>
    <property type="match status" value="1"/>
</dbReference>
<dbReference type="GO" id="GO:0004672">
    <property type="term" value="F:protein kinase activity"/>
    <property type="evidence" value="ECO:0007669"/>
    <property type="project" value="InterPro"/>
</dbReference>
<feature type="domain" description="Protein kinase" evidence="1">
    <location>
        <begin position="1"/>
        <end position="92"/>
    </location>
</feature>